<feature type="transmembrane region" description="Helical" evidence="7">
    <location>
        <begin position="310"/>
        <end position="334"/>
    </location>
</feature>
<dbReference type="Pfam" id="PF12698">
    <property type="entry name" value="ABC2_membrane_3"/>
    <property type="match status" value="1"/>
</dbReference>
<name>A0ABD0SKJ6_LOXSC</name>
<dbReference type="Pfam" id="PF00005">
    <property type="entry name" value="ABC_tran"/>
    <property type="match status" value="2"/>
</dbReference>
<feature type="domain" description="ABC transporter" evidence="8">
    <location>
        <begin position="498"/>
        <end position="729"/>
    </location>
</feature>
<dbReference type="InterPro" id="IPR017871">
    <property type="entry name" value="ABC_transporter-like_CS"/>
</dbReference>
<dbReference type="EMBL" id="JBEDNZ010000019">
    <property type="protein sequence ID" value="KAL0820127.1"/>
    <property type="molecule type" value="Genomic_DNA"/>
</dbReference>
<keyword evidence="2 7" id="KW-0812">Transmembrane</keyword>
<keyword evidence="5 7" id="KW-1133">Transmembrane helix</keyword>
<dbReference type="InterPro" id="IPR027417">
    <property type="entry name" value="P-loop_NTPase"/>
</dbReference>
<feature type="transmembrane region" description="Helical" evidence="7">
    <location>
        <begin position="341"/>
        <end position="359"/>
    </location>
</feature>
<accession>A0ABD0SKJ6</accession>
<dbReference type="InterPro" id="IPR026082">
    <property type="entry name" value="ABCA"/>
</dbReference>
<reference evidence="9 10" key="1">
    <citation type="submission" date="2024-06" db="EMBL/GenBank/DDBJ databases">
        <title>A chromosome-level genome assembly of beet webworm, Loxostege sticticalis.</title>
        <authorList>
            <person name="Zhang Y."/>
        </authorList>
    </citation>
    <scope>NUCLEOTIDE SEQUENCE [LARGE SCALE GENOMIC DNA]</scope>
    <source>
        <strain evidence="9">AQ028</strain>
        <tissue evidence="9">Male pupae</tissue>
    </source>
</reference>
<feature type="transmembrane region" description="Helical" evidence="7">
    <location>
        <begin position="231"/>
        <end position="253"/>
    </location>
</feature>
<evidence type="ECO:0000256" key="6">
    <source>
        <dbReference type="ARBA" id="ARBA00023136"/>
    </source>
</evidence>
<dbReference type="PANTHER" id="PTHR19229">
    <property type="entry name" value="ATP-BINDING CASSETTE TRANSPORTER SUBFAMILY A ABCA"/>
    <property type="match status" value="1"/>
</dbReference>
<dbReference type="CDD" id="cd03263">
    <property type="entry name" value="ABC_subfamily_A"/>
    <property type="match status" value="2"/>
</dbReference>
<feature type="transmembrane region" description="Helical" evidence="7">
    <location>
        <begin position="1069"/>
        <end position="1088"/>
    </location>
</feature>
<evidence type="ECO:0000256" key="5">
    <source>
        <dbReference type="ARBA" id="ARBA00022989"/>
    </source>
</evidence>
<evidence type="ECO:0000313" key="10">
    <source>
        <dbReference type="Proteomes" id="UP001549921"/>
    </source>
</evidence>
<dbReference type="PANTHER" id="PTHR19229:SF250">
    <property type="entry name" value="ABC TRANSPORTER DOMAIN-CONTAINING PROTEIN-RELATED"/>
    <property type="match status" value="1"/>
</dbReference>
<gene>
    <name evidence="9" type="ORF">ABMA28_006066</name>
</gene>
<dbReference type="Gene3D" id="3.40.50.300">
    <property type="entry name" value="P-loop containing nucleotide triphosphate hydrolases"/>
    <property type="match status" value="2"/>
</dbReference>
<keyword evidence="6 7" id="KW-0472">Membrane</keyword>
<dbReference type="PROSITE" id="PS50893">
    <property type="entry name" value="ABC_TRANSPORTER_2"/>
    <property type="match status" value="2"/>
</dbReference>
<feature type="transmembrane region" description="Helical" evidence="7">
    <location>
        <begin position="1108"/>
        <end position="1126"/>
    </location>
</feature>
<evidence type="ECO:0000256" key="4">
    <source>
        <dbReference type="ARBA" id="ARBA00022840"/>
    </source>
</evidence>
<feature type="transmembrane region" description="Helical" evidence="7">
    <location>
        <begin position="855"/>
        <end position="875"/>
    </location>
</feature>
<evidence type="ECO:0000256" key="7">
    <source>
        <dbReference type="SAM" id="Phobius"/>
    </source>
</evidence>
<evidence type="ECO:0000259" key="8">
    <source>
        <dbReference type="PROSITE" id="PS50893"/>
    </source>
</evidence>
<evidence type="ECO:0000256" key="2">
    <source>
        <dbReference type="ARBA" id="ARBA00022692"/>
    </source>
</evidence>
<evidence type="ECO:0000313" key="9">
    <source>
        <dbReference type="EMBL" id="KAL0820127.1"/>
    </source>
</evidence>
<keyword evidence="3" id="KW-0547">Nucleotide-binding</keyword>
<keyword evidence="4" id="KW-0067">ATP-binding</keyword>
<feature type="transmembrane region" description="Helical" evidence="7">
    <location>
        <begin position="1178"/>
        <end position="1197"/>
    </location>
</feature>
<dbReference type="SMART" id="SM00382">
    <property type="entry name" value="AAA"/>
    <property type="match status" value="2"/>
</dbReference>
<feature type="transmembrane region" description="Helical" evidence="7">
    <location>
        <begin position="1241"/>
        <end position="1258"/>
    </location>
</feature>
<dbReference type="InterPro" id="IPR003593">
    <property type="entry name" value="AAA+_ATPase"/>
</dbReference>
<organism evidence="9 10">
    <name type="scientific">Loxostege sticticalis</name>
    <name type="common">Beet webworm moth</name>
    <dbReference type="NCBI Taxonomy" id="481309"/>
    <lineage>
        <taxon>Eukaryota</taxon>
        <taxon>Metazoa</taxon>
        <taxon>Ecdysozoa</taxon>
        <taxon>Arthropoda</taxon>
        <taxon>Hexapoda</taxon>
        <taxon>Insecta</taxon>
        <taxon>Pterygota</taxon>
        <taxon>Neoptera</taxon>
        <taxon>Endopterygota</taxon>
        <taxon>Lepidoptera</taxon>
        <taxon>Glossata</taxon>
        <taxon>Ditrysia</taxon>
        <taxon>Pyraloidea</taxon>
        <taxon>Crambidae</taxon>
        <taxon>Pyraustinae</taxon>
        <taxon>Loxostege</taxon>
    </lineage>
</organism>
<dbReference type="SUPFAM" id="SSF52540">
    <property type="entry name" value="P-loop containing nucleoside triphosphate hydrolases"/>
    <property type="match status" value="2"/>
</dbReference>
<feature type="transmembrane region" description="Helical" evidence="7">
    <location>
        <begin position="21"/>
        <end position="41"/>
    </location>
</feature>
<dbReference type="PROSITE" id="PS00211">
    <property type="entry name" value="ABC_TRANSPORTER_1"/>
    <property type="match status" value="1"/>
</dbReference>
<dbReference type="InterPro" id="IPR013525">
    <property type="entry name" value="ABC2_TM"/>
</dbReference>
<sequence>MYCRTVTVLMWRLWLARKREYIGTLIDLLLPIMPFILIYAFRDKLFPNPLFPDPSSGRTKAEVLSLRNALGPPCVLYTPETNFTRTLMDLVGKKLDLPLLKTLPPHGYFPFTDHNTVFMYTKYMGPKEAVVVFHNVSEYDWPEELSYSIRMKIPFKTYETSSDLFAPDPVFVSHKLYGKVYVPFMRLQWAIDSSFIQMMTGTEVSQTIRLQELPYLTYAGRPHSYLFKSDILFSAAGIAVMPAFFTAMLRKIIQKATGIQDLMKVMGVTTFSLVISQFLNALLPGLIYSVGATVLMKVEPEPVLPKSNGVLIFLAIFLHYIFTVGAAMTVSSLARNAPPTALTATGTYILLALPAYIFHGMDISKLMVYSLALLPNMPLSWIFKETCKLEGLGPGLTYTTMLGSHTATAGPAIAAYVILILHIILCLFLIWYLDQVFTDIFGSWLPWNFLFKKKYWFTKCGWFEKSIIAKDETVQTSKPKNLDPQYFETPPTHLDVGIQFINITKEYPMDVRALDNVSLDVYKGELTILLGHNGAGKSTLMSVVTGVTSPTSGKVLVNGMSILSERELARQHIGFCPQQHIFFQHVTVIEHVMFFTLLNRGTFKEARISSYRLLDKLHLKSEANKYPSVLSGGMRRRVQLACALAGQANILLLDEPTSGLDVETRRALWDLLLFLRGPSTTILMSTHFMEEADALGDRVVALQAGELRCHATPMYLKRAMGTDYRLTFTTIGLPDEAAITRAIKTVIPEATVRNAGFNSISYNLPDARKKAFPSLFAKLELQKSELKIDTIGIGNHTIEEVFLKLCTDDTSPITIDELQGRKAPMYKKLTGVRLYFRQMLALMKRYLRFLWSHKITQIGLGIIRVIIIILVITVITNDAKTETPRHKTRLSMNLDMYKPSNDLNILYKLNGSDSELRPLSDQYPRVNFIKASDVPEEVLRVGQRDKMEFSKYVAGIELNDTDAKVLFTTTVRHAAPAALNLMSNLLATRLMPWADGRTITTYNHPIVVAYVPDALAEVKQPKSINNIKIWMSSTALMLLSGIIFMIQLPCKEAVGTRHIHMMAGCSPELHWGTTLLSAAIQVLLTYVVTLGIACATLDFDDTFSDKEFILAASVVVLLGTLAMLAISYKIAFHFDQSIAVGIIGLMQIFFVLIFPLMSGFMPSAEKFKPFALMLVPPYTFNEGLMSCAMTAFLNTLCKRNRDKCPALALPVQHFDAEKCCGLKTNPWCYFCFQEPSPGKKIWYMIAQIVIYMTFVILTERRVFSQLWEKITNHSYKEPTHRYNDPAVNAERAYVQKAIRLPPKHIPDLMLVSNVHKNYHDCCNSYNAVKGVSFSVKKGECFGLLGVNGAGKSSLFQMLTAIRCPTKGRIIVNGRELTIPFATEYLYSLGYCPQFWALDDFLTGRQNIDLLLTLNGLNARDAKTETLSWMKLIGLEKYMDQLVSNYSGGCQRRIATACALCTGAPVTLMDEPTSGVDVAARRRIWFVLKRGIRHQHSIIITSHSLDEMEALCHRIAIMAAGEICALGSPAGLRAAHASGHTINIKIKYDPAVDVIGVNNPKVRLLKAAIEKKFKCTLTDEHPIILQYHIHEMMHYSTLFLEMEQLSASFSDLLEDYSVSESTLEEVFLSLVKPLPEKPAKKDVAAGPS</sequence>
<dbReference type="GO" id="GO:0016020">
    <property type="term" value="C:membrane"/>
    <property type="evidence" value="ECO:0007669"/>
    <property type="project" value="UniProtKB-SubCell"/>
</dbReference>
<evidence type="ECO:0000256" key="3">
    <source>
        <dbReference type="ARBA" id="ARBA00022741"/>
    </source>
</evidence>
<comment type="caution">
    <text evidence="9">The sequence shown here is derived from an EMBL/GenBank/DDBJ whole genome shotgun (WGS) entry which is preliminary data.</text>
</comment>
<proteinExistence type="predicted"/>
<dbReference type="Proteomes" id="UP001549921">
    <property type="component" value="Unassembled WGS sequence"/>
</dbReference>
<dbReference type="InterPro" id="IPR003439">
    <property type="entry name" value="ABC_transporter-like_ATP-bd"/>
</dbReference>
<dbReference type="GO" id="GO:0005524">
    <property type="term" value="F:ATP binding"/>
    <property type="evidence" value="ECO:0007669"/>
    <property type="project" value="UniProtKB-KW"/>
</dbReference>
<feature type="transmembrane region" description="Helical" evidence="7">
    <location>
        <begin position="413"/>
        <end position="433"/>
    </location>
</feature>
<comment type="subcellular location">
    <subcellularLocation>
        <location evidence="1">Membrane</location>
        <topology evidence="1">Multi-pass membrane protein</topology>
    </subcellularLocation>
</comment>
<feature type="domain" description="ABC transporter" evidence="8">
    <location>
        <begin position="1309"/>
        <end position="1544"/>
    </location>
</feature>
<evidence type="ECO:0000256" key="1">
    <source>
        <dbReference type="ARBA" id="ARBA00004141"/>
    </source>
</evidence>
<feature type="transmembrane region" description="Helical" evidence="7">
    <location>
        <begin position="265"/>
        <end position="290"/>
    </location>
</feature>
<protein>
    <recommendedName>
        <fullName evidence="8">ABC transporter domain-containing protein</fullName>
    </recommendedName>
</protein>
<feature type="transmembrane region" description="Helical" evidence="7">
    <location>
        <begin position="1138"/>
        <end position="1158"/>
    </location>
</feature>